<comment type="similarity">
    <text evidence="2">Belongs to the Fur family.</text>
</comment>
<evidence type="ECO:0000256" key="5">
    <source>
        <dbReference type="ARBA" id="ARBA00022692"/>
    </source>
</evidence>
<evidence type="ECO:0000256" key="6">
    <source>
        <dbReference type="ARBA" id="ARBA00022833"/>
    </source>
</evidence>
<dbReference type="PANTHER" id="PTHR30477:SF18">
    <property type="entry name" value="METAL TRANSPORT SYSTEM MEMBRANE PROTEIN CT_417-RELATED"/>
    <property type="match status" value="1"/>
</dbReference>
<keyword evidence="8" id="KW-0805">Transcription regulation</keyword>
<name>A0A7R8ZXT7_9CRUS</name>
<dbReference type="InterPro" id="IPR036388">
    <property type="entry name" value="WH-like_DNA-bd_sf"/>
</dbReference>
<dbReference type="GO" id="GO:0003677">
    <property type="term" value="F:DNA binding"/>
    <property type="evidence" value="ECO:0007669"/>
    <property type="project" value="UniProtKB-KW"/>
</dbReference>
<organism evidence="12">
    <name type="scientific">Cyprideis torosa</name>
    <dbReference type="NCBI Taxonomy" id="163714"/>
    <lineage>
        <taxon>Eukaryota</taxon>
        <taxon>Metazoa</taxon>
        <taxon>Ecdysozoa</taxon>
        <taxon>Arthropoda</taxon>
        <taxon>Crustacea</taxon>
        <taxon>Oligostraca</taxon>
        <taxon>Ostracoda</taxon>
        <taxon>Podocopa</taxon>
        <taxon>Podocopida</taxon>
        <taxon>Cytherocopina</taxon>
        <taxon>Cytheroidea</taxon>
        <taxon>Cytherideidae</taxon>
        <taxon>Cyprideis</taxon>
    </lineage>
</organism>
<dbReference type="AlphaFoldDB" id="A0A7R8ZXT7"/>
<keyword evidence="7" id="KW-1133">Transmembrane helix</keyword>
<keyword evidence="10" id="KW-0472">Membrane</keyword>
<dbReference type="InterPro" id="IPR037294">
    <property type="entry name" value="ABC_BtuC-like"/>
</dbReference>
<dbReference type="GO" id="GO:0043190">
    <property type="term" value="C:ATP-binding cassette (ABC) transporter complex"/>
    <property type="evidence" value="ECO:0007669"/>
    <property type="project" value="InterPro"/>
</dbReference>
<evidence type="ECO:0000256" key="1">
    <source>
        <dbReference type="ARBA" id="ARBA00004141"/>
    </source>
</evidence>
<evidence type="ECO:0000256" key="10">
    <source>
        <dbReference type="ARBA" id="ARBA00023136"/>
    </source>
</evidence>
<evidence type="ECO:0000256" key="4">
    <source>
        <dbReference type="ARBA" id="ARBA00022491"/>
    </source>
</evidence>
<dbReference type="Pfam" id="PF00950">
    <property type="entry name" value="ABC-3"/>
    <property type="match status" value="1"/>
</dbReference>
<dbReference type="Gene3D" id="1.10.3470.10">
    <property type="entry name" value="ABC transporter involved in vitamin B12 uptake, BtuC"/>
    <property type="match status" value="1"/>
</dbReference>
<dbReference type="SUPFAM" id="SSF81345">
    <property type="entry name" value="ABC transporter involved in vitamin B12 uptake, BtuC"/>
    <property type="match status" value="1"/>
</dbReference>
<sequence length="431" mass="46076">MEFFSALLQHGFLQSALIAGLLASVGCGVMGTYVVVKRIAFLAGGIAHSVLGGMGAAIYYGVDPLTGALVAAVVSALLIGAVRLTWKTQEDTLISALWAIGMAVGILFISQTPGYQSDLMSYLFGNILLVPNNSLWFMAALDATLLAIVAAYHRQFLAVVFDEEFARLRGVPVAFFYLLLLVLVAVTVVLLIQVVGLILVLALLTLPAAVAGHYVHSLGRMMLLATVLGSLVSVSGLALSYEPDLPPGPSLCVVRVIVARIGPPSGAAVGERIIATQGSRMSLPIDDILNKADRLCMERGVRLTPQRRTVLGLLCRADKPLSAYELLDLMRDTTKSPAPPTVYRALDFLLEQGLAHKLESLHAYVGCSHPDHPHCSQFLICTDCGEVSEMDNHALEQSLQSAEKASGFTATRKVIELLGTCAQCSHSQKNR</sequence>
<dbReference type="CDD" id="cd07153">
    <property type="entry name" value="Fur_like"/>
    <property type="match status" value="1"/>
</dbReference>
<dbReference type="InterPro" id="IPR002481">
    <property type="entry name" value="FUR"/>
</dbReference>
<dbReference type="InterPro" id="IPR001626">
    <property type="entry name" value="ABC_TroCD"/>
</dbReference>
<keyword evidence="11" id="KW-0804">Transcription</keyword>
<dbReference type="CDD" id="cd06550">
    <property type="entry name" value="TM_ABC_iron-siderophores_like"/>
    <property type="match status" value="1"/>
</dbReference>
<dbReference type="GO" id="GO:0055085">
    <property type="term" value="P:transmembrane transport"/>
    <property type="evidence" value="ECO:0007669"/>
    <property type="project" value="InterPro"/>
</dbReference>
<dbReference type="Pfam" id="PF01475">
    <property type="entry name" value="FUR"/>
    <property type="match status" value="1"/>
</dbReference>
<keyword evidence="5" id="KW-0812">Transmembrane</keyword>
<reference evidence="12" key="1">
    <citation type="submission" date="2020-11" db="EMBL/GenBank/DDBJ databases">
        <authorList>
            <person name="Tran Van P."/>
        </authorList>
    </citation>
    <scope>NUCLEOTIDE SEQUENCE</scope>
</reference>
<comment type="subcellular location">
    <subcellularLocation>
        <location evidence="1">Membrane</location>
        <topology evidence="1">Multi-pass membrane protein</topology>
    </subcellularLocation>
</comment>
<dbReference type="GO" id="GO:0003700">
    <property type="term" value="F:DNA-binding transcription factor activity"/>
    <property type="evidence" value="ECO:0007669"/>
    <property type="project" value="InterPro"/>
</dbReference>
<dbReference type="InterPro" id="IPR043135">
    <property type="entry name" value="Fur_C"/>
</dbReference>
<keyword evidence="4" id="KW-0678">Repressor</keyword>
<evidence type="ECO:0000313" key="12">
    <source>
        <dbReference type="EMBL" id="CAD7235748.1"/>
    </source>
</evidence>
<evidence type="ECO:0000256" key="8">
    <source>
        <dbReference type="ARBA" id="ARBA00023015"/>
    </source>
</evidence>
<dbReference type="PANTHER" id="PTHR30477">
    <property type="entry name" value="ABC-TRANSPORTER METAL-BINDING PROTEIN"/>
    <property type="match status" value="1"/>
</dbReference>
<dbReference type="GO" id="GO:0010043">
    <property type="term" value="P:response to zinc ion"/>
    <property type="evidence" value="ECO:0007669"/>
    <property type="project" value="TreeGrafter"/>
</dbReference>
<evidence type="ECO:0000256" key="3">
    <source>
        <dbReference type="ARBA" id="ARBA00008034"/>
    </source>
</evidence>
<dbReference type="EMBL" id="OB674461">
    <property type="protein sequence ID" value="CAD7235748.1"/>
    <property type="molecule type" value="Genomic_DNA"/>
</dbReference>
<evidence type="ECO:0000256" key="2">
    <source>
        <dbReference type="ARBA" id="ARBA00007957"/>
    </source>
</evidence>
<evidence type="ECO:0000256" key="7">
    <source>
        <dbReference type="ARBA" id="ARBA00022989"/>
    </source>
</evidence>
<keyword evidence="6" id="KW-0862">Zinc</keyword>
<evidence type="ECO:0000256" key="11">
    <source>
        <dbReference type="ARBA" id="ARBA00023163"/>
    </source>
</evidence>
<comment type="similarity">
    <text evidence="3">Belongs to the ABC-3 integral membrane protein family.</text>
</comment>
<keyword evidence="9" id="KW-0238">DNA-binding</keyword>
<dbReference type="InterPro" id="IPR036390">
    <property type="entry name" value="WH_DNA-bd_sf"/>
</dbReference>
<dbReference type="OrthoDB" id="10062778at2759"/>
<dbReference type="Gene3D" id="1.10.10.10">
    <property type="entry name" value="Winged helix-like DNA-binding domain superfamily/Winged helix DNA-binding domain"/>
    <property type="match status" value="1"/>
</dbReference>
<dbReference type="Gene3D" id="3.30.1490.190">
    <property type="match status" value="1"/>
</dbReference>
<gene>
    <name evidence="12" type="ORF">CTOB1V02_LOCUS13563</name>
</gene>
<accession>A0A7R8ZXT7</accession>
<protein>
    <submittedName>
        <fullName evidence="12">Uncharacterized protein</fullName>
    </submittedName>
</protein>
<dbReference type="SUPFAM" id="SSF46785">
    <property type="entry name" value="Winged helix' DNA-binding domain"/>
    <property type="match status" value="1"/>
</dbReference>
<evidence type="ECO:0000256" key="9">
    <source>
        <dbReference type="ARBA" id="ARBA00023125"/>
    </source>
</evidence>
<proteinExistence type="inferred from homology"/>